<proteinExistence type="predicted"/>
<dbReference type="Pfam" id="PF12802">
    <property type="entry name" value="MarR_2"/>
    <property type="match status" value="1"/>
</dbReference>
<accession>A0A9D1JQB4</accession>
<feature type="domain" description="HTH marR-type" evidence="1">
    <location>
        <begin position="24"/>
        <end position="127"/>
    </location>
</feature>
<reference evidence="2" key="1">
    <citation type="submission" date="2020-10" db="EMBL/GenBank/DDBJ databases">
        <authorList>
            <person name="Gilroy R."/>
        </authorList>
    </citation>
    <scope>NUCLEOTIDE SEQUENCE</scope>
    <source>
        <strain evidence="2">CHK178-757</strain>
    </source>
</reference>
<dbReference type="InterPro" id="IPR036388">
    <property type="entry name" value="WH-like_DNA-bd_sf"/>
</dbReference>
<comment type="caution">
    <text evidence="2">The sequence shown here is derived from an EMBL/GenBank/DDBJ whole genome shotgun (WGS) entry which is preliminary data.</text>
</comment>
<dbReference type="Gene3D" id="1.10.10.10">
    <property type="entry name" value="Winged helix-like DNA-binding domain superfamily/Winged helix DNA-binding domain"/>
    <property type="match status" value="1"/>
</dbReference>
<dbReference type="SMART" id="SM00347">
    <property type="entry name" value="HTH_MARR"/>
    <property type="match status" value="1"/>
</dbReference>
<dbReference type="InterPro" id="IPR000835">
    <property type="entry name" value="HTH_MarR-typ"/>
</dbReference>
<evidence type="ECO:0000313" key="3">
    <source>
        <dbReference type="Proteomes" id="UP000823927"/>
    </source>
</evidence>
<dbReference type="SUPFAM" id="SSF46785">
    <property type="entry name" value="Winged helix' DNA-binding domain"/>
    <property type="match status" value="1"/>
</dbReference>
<organism evidence="2 3">
    <name type="scientific">Candidatus Scybalocola faecigallinarum</name>
    <dbReference type="NCBI Taxonomy" id="2840941"/>
    <lineage>
        <taxon>Bacteria</taxon>
        <taxon>Bacillati</taxon>
        <taxon>Bacillota</taxon>
        <taxon>Clostridia</taxon>
        <taxon>Lachnospirales</taxon>
        <taxon>Lachnospiraceae</taxon>
        <taxon>Lachnospiraceae incertae sedis</taxon>
        <taxon>Candidatus Scybalocola (ex Gilroy et al. 2021)</taxon>
    </lineage>
</organism>
<protein>
    <submittedName>
        <fullName evidence="2">MarR family transcriptional regulator</fullName>
    </submittedName>
</protein>
<dbReference type="AlphaFoldDB" id="A0A9D1JQB4"/>
<dbReference type="GO" id="GO:0003700">
    <property type="term" value="F:DNA-binding transcription factor activity"/>
    <property type="evidence" value="ECO:0007669"/>
    <property type="project" value="InterPro"/>
</dbReference>
<name>A0A9D1JQB4_9FIRM</name>
<evidence type="ECO:0000313" key="2">
    <source>
        <dbReference type="EMBL" id="HIS46155.1"/>
    </source>
</evidence>
<sequence>MEDSYEAIRRLMIAINKIDGAYYFCARKLGINENMLAILYALADGRIHSQKEICEDWLIPKTTINTVVKELTEAGYITLVSGERKREKIICLTEEGKTYTYNLVEKIYTAEQEALGKTLERYSPEFINAMDYFSSCLEDTFEKYILKE</sequence>
<dbReference type="Proteomes" id="UP000823927">
    <property type="component" value="Unassembled WGS sequence"/>
</dbReference>
<dbReference type="EMBL" id="DVIT01000004">
    <property type="protein sequence ID" value="HIS46155.1"/>
    <property type="molecule type" value="Genomic_DNA"/>
</dbReference>
<gene>
    <name evidence="2" type="ORF">IAB46_01100</name>
</gene>
<evidence type="ECO:0000259" key="1">
    <source>
        <dbReference type="SMART" id="SM00347"/>
    </source>
</evidence>
<reference evidence="2" key="2">
    <citation type="journal article" date="2021" name="PeerJ">
        <title>Extensive microbial diversity within the chicken gut microbiome revealed by metagenomics and culture.</title>
        <authorList>
            <person name="Gilroy R."/>
            <person name="Ravi A."/>
            <person name="Getino M."/>
            <person name="Pursley I."/>
            <person name="Horton D.L."/>
            <person name="Alikhan N.F."/>
            <person name="Baker D."/>
            <person name="Gharbi K."/>
            <person name="Hall N."/>
            <person name="Watson M."/>
            <person name="Adriaenssens E.M."/>
            <person name="Foster-Nyarko E."/>
            <person name="Jarju S."/>
            <person name="Secka A."/>
            <person name="Antonio M."/>
            <person name="Oren A."/>
            <person name="Chaudhuri R.R."/>
            <person name="La Ragione R."/>
            <person name="Hildebrand F."/>
            <person name="Pallen M.J."/>
        </authorList>
    </citation>
    <scope>NUCLEOTIDE SEQUENCE</scope>
    <source>
        <strain evidence="2">CHK178-757</strain>
    </source>
</reference>
<dbReference type="InterPro" id="IPR036390">
    <property type="entry name" value="WH_DNA-bd_sf"/>
</dbReference>